<dbReference type="GO" id="GO:0016788">
    <property type="term" value="F:hydrolase activity, acting on ester bonds"/>
    <property type="evidence" value="ECO:0007669"/>
    <property type="project" value="InterPro"/>
</dbReference>
<reference evidence="2 4" key="2">
    <citation type="journal article" date="2014" name="BMC Genomics">
        <title>An improved genome release (version Mt4.0) for the model legume Medicago truncatula.</title>
        <authorList>
            <person name="Tang H."/>
            <person name="Krishnakumar V."/>
            <person name="Bidwell S."/>
            <person name="Rosen B."/>
            <person name="Chan A."/>
            <person name="Zhou S."/>
            <person name="Gentzbittel L."/>
            <person name="Childs K.L."/>
            <person name="Yandell M."/>
            <person name="Gundlach H."/>
            <person name="Mayer K.F."/>
            <person name="Schwartz D.C."/>
            <person name="Town C.D."/>
        </authorList>
    </citation>
    <scope>GENOME REANNOTATION</scope>
    <source>
        <strain evidence="2">A17</strain>
        <strain evidence="3 4">cv. Jemalong A17</strain>
    </source>
</reference>
<dbReference type="InterPro" id="IPR050592">
    <property type="entry name" value="GDSL_lipolytic_enzyme"/>
</dbReference>
<keyword evidence="4" id="KW-1185">Reference proteome</keyword>
<proteinExistence type="inferred from homology"/>
<comment type="similarity">
    <text evidence="1">Belongs to the 'GDSL' lipolytic enzyme family.</text>
</comment>
<dbReference type="STRING" id="3880.A0A072TD09"/>
<dbReference type="Proteomes" id="UP000002051">
    <property type="component" value="Unassembled WGS sequence"/>
</dbReference>
<dbReference type="Gene3D" id="3.40.50.1110">
    <property type="entry name" value="SGNH hydrolase"/>
    <property type="match status" value="1"/>
</dbReference>
<dbReference type="HOGENOM" id="CLU_015101_16_1_1"/>
<reference evidence="2 4" key="1">
    <citation type="journal article" date="2011" name="Nature">
        <title>The Medicago genome provides insight into the evolution of rhizobial symbioses.</title>
        <authorList>
            <person name="Young N.D."/>
            <person name="Debelle F."/>
            <person name="Oldroyd G.E."/>
            <person name="Geurts R."/>
            <person name="Cannon S.B."/>
            <person name="Udvardi M.K."/>
            <person name="Benedito V.A."/>
            <person name="Mayer K.F."/>
            <person name="Gouzy J."/>
            <person name="Schoof H."/>
            <person name="Van de Peer Y."/>
            <person name="Proost S."/>
            <person name="Cook D.R."/>
            <person name="Meyers B.C."/>
            <person name="Spannagl M."/>
            <person name="Cheung F."/>
            <person name="De Mita S."/>
            <person name="Krishnakumar V."/>
            <person name="Gundlach H."/>
            <person name="Zhou S."/>
            <person name="Mudge J."/>
            <person name="Bharti A.K."/>
            <person name="Murray J.D."/>
            <person name="Naoumkina M.A."/>
            <person name="Rosen B."/>
            <person name="Silverstein K.A."/>
            <person name="Tang H."/>
            <person name="Rombauts S."/>
            <person name="Zhao P.X."/>
            <person name="Zhou P."/>
            <person name="Barbe V."/>
            <person name="Bardou P."/>
            <person name="Bechner M."/>
            <person name="Bellec A."/>
            <person name="Berger A."/>
            <person name="Berges H."/>
            <person name="Bidwell S."/>
            <person name="Bisseling T."/>
            <person name="Choisne N."/>
            <person name="Couloux A."/>
            <person name="Denny R."/>
            <person name="Deshpande S."/>
            <person name="Dai X."/>
            <person name="Doyle J.J."/>
            <person name="Dudez A.M."/>
            <person name="Farmer A.D."/>
            <person name="Fouteau S."/>
            <person name="Franken C."/>
            <person name="Gibelin C."/>
            <person name="Gish J."/>
            <person name="Goldstein S."/>
            <person name="Gonzalez A.J."/>
            <person name="Green P.J."/>
            <person name="Hallab A."/>
            <person name="Hartog M."/>
            <person name="Hua A."/>
            <person name="Humphray S.J."/>
            <person name="Jeong D.H."/>
            <person name="Jing Y."/>
            <person name="Jocker A."/>
            <person name="Kenton S.M."/>
            <person name="Kim D.J."/>
            <person name="Klee K."/>
            <person name="Lai H."/>
            <person name="Lang C."/>
            <person name="Lin S."/>
            <person name="Macmil S.L."/>
            <person name="Magdelenat G."/>
            <person name="Matthews L."/>
            <person name="McCorrison J."/>
            <person name="Monaghan E.L."/>
            <person name="Mun J.H."/>
            <person name="Najar F.Z."/>
            <person name="Nicholson C."/>
            <person name="Noirot C."/>
            <person name="O'Bleness M."/>
            <person name="Paule C.R."/>
            <person name="Poulain J."/>
            <person name="Prion F."/>
            <person name="Qin B."/>
            <person name="Qu C."/>
            <person name="Retzel E.F."/>
            <person name="Riddle C."/>
            <person name="Sallet E."/>
            <person name="Samain S."/>
            <person name="Samson N."/>
            <person name="Sanders I."/>
            <person name="Saurat O."/>
            <person name="Scarpelli C."/>
            <person name="Schiex T."/>
            <person name="Segurens B."/>
            <person name="Severin A.J."/>
            <person name="Sherrier D.J."/>
            <person name="Shi R."/>
            <person name="Sims S."/>
            <person name="Singer S.R."/>
            <person name="Sinharoy S."/>
            <person name="Sterck L."/>
            <person name="Viollet A."/>
            <person name="Wang B.B."/>
            <person name="Wang K."/>
            <person name="Wang M."/>
            <person name="Wang X."/>
            <person name="Warfsmann J."/>
            <person name="Weissenbach J."/>
            <person name="White D.D."/>
            <person name="White J.D."/>
            <person name="Wiley G.B."/>
            <person name="Wincker P."/>
            <person name="Xing Y."/>
            <person name="Yang L."/>
            <person name="Yao Z."/>
            <person name="Ying F."/>
            <person name="Zhai J."/>
            <person name="Zhou L."/>
            <person name="Zuber A."/>
            <person name="Denarie J."/>
            <person name="Dixon R.A."/>
            <person name="May G.D."/>
            <person name="Schwartz D.C."/>
            <person name="Rogers J."/>
            <person name="Quetier F."/>
            <person name="Town C.D."/>
            <person name="Roe B.A."/>
        </authorList>
    </citation>
    <scope>NUCLEOTIDE SEQUENCE [LARGE SCALE GENOMIC DNA]</scope>
    <source>
        <strain evidence="2">A17</strain>
        <strain evidence="3 4">cv. Jemalong A17</strain>
    </source>
</reference>
<organism evidence="2 4">
    <name type="scientific">Medicago truncatula</name>
    <name type="common">Barrel medic</name>
    <name type="synonym">Medicago tribuloides</name>
    <dbReference type="NCBI Taxonomy" id="3880"/>
    <lineage>
        <taxon>Eukaryota</taxon>
        <taxon>Viridiplantae</taxon>
        <taxon>Streptophyta</taxon>
        <taxon>Embryophyta</taxon>
        <taxon>Tracheophyta</taxon>
        <taxon>Spermatophyta</taxon>
        <taxon>Magnoliopsida</taxon>
        <taxon>eudicotyledons</taxon>
        <taxon>Gunneridae</taxon>
        <taxon>Pentapetalae</taxon>
        <taxon>rosids</taxon>
        <taxon>fabids</taxon>
        <taxon>Fabales</taxon>
        <taxon>Fabaceae</taxon>
        <taxon>Papilionoideae</taxon>
        <taxon>50 kb inversion clade</taxon>
        <taxon>NPAAA clade</taxon>
        <taxon>Hologalegina</taxon>
        <taxon>IRL clade</taxon>
        <taxon>Trifolieae</taxon>
        <taxon>Medicago</taxon>
    </lineage>
</organism>
<sequence length="217" mass="24263">MNQLEFYKDCQEELVKLIGKENATSIISGAAYLLVDGSGDFAQNYFINPILQNIYTPYQFSDNLYALGARKIGVTTLPPIGCMPFIITKFGYHSNKCVETINNVALDFNKKLNLTTENLIKKLPGVKLVIFDIYQPLYELIIRPSDYGFFEARKGCCGTGLLEVATLCNKISIGTCADASKYVFWDSFHPTEATNKILMDHLIPAATSLLYSNQTVR</sequence>
<accession>A0A072TD09</accession>
<dbReference type="Pfam" id="PF00657">
    <property type="entry name" value="Lipase_GDSL"/>
    <property type="match status" value="1"/>
</dbReference>
<evidence type="ECO:0000256" key="1">
    <source>
        <dbReference type="ARBA" id="ARBA00008668"/>
    </source>
</evidence>
<gene>
    <name evidence="2" type="ORF">MTR_1108s0010</name>
</gene>
<evidence type="ECO:0000313" key="4">
    <source>
        <dbReference type="Proteomes" id="UP000002051"/>
    </source>
</evidence>
<dbReference type="InterPro" id="IPR036514">
    <property type="entry name" value="SGNH_hydro_sf"/>
</dbReference>
<name>A0A072TD09_MEDTR</name>
<dbReference type="EnsemblPlants" id="KEH15414">
    <property type="protein sequence ID" value="KEH15414"/>
    <property type="gene ID" value="MTR_1108s0010"/>
</dbReference>
<evidence type="ECO:0000313" key="2">
    <source>
        <dbReference type="EMBL" id="KEH15414.1"/>
    </source>
</evidence>
<dbReference type="EMBL" id="KL403832">
    <property type="protein sequence ID" value="KEH15414.1"/>
    <property type="molecule type" value="Genomic_DNA"/>
</dbReference>
<dbReference type="PANTHER" id="PTHR45642:SF67">
    <property type="entry name" value="GDSL-LIKE LIPASE_ACYLHYDROLASE FAMILY PROTEIN, EXPRESSED"/>
    <property type="match status" value="1"/>
</dbReference>
<dbReference type="InterPro" id="IPR001087">
    <property type="entry name" value="GDSL"/>
</dbReference>
<reference evidence="3" key="3">
    <citation type="submission" date="2015-06" db="UniProtKB">
        <authorList>
            <consortium name="EnsemblPlants"/>
        </authorList>
    </citation>
    <scope>IDENTIFICATION</scope>
    <source>
        <strain evidence="3">cv. Jemalong A17</strain>
    </source>
</reference>
<dbReference type="AlphaFoldDB" id="A0A072TD09"/>
<dbReference type="PANTHER" id="PTHR45642">
    <property type="entry name" value="GDSL ESTERASE/LIPASE EXL3"/>
    <property type="match status" value="1"/>
</dbReference>
<protein>
    <submittedName>
        <fullName evidence="2">GDSL-like lipase/acylhydrolase</fullName>
    </submittedName>
</protein>
<evidence type="ECO:0000313" key="3">
    <source>
        <dbReference type="EnsemblPlants" id="KEH15414"/>
    </source>
</evidence>